<dbReference type="GeneID" id="94335327"/>
<organism evidence="1 2">
    <name type="scientific">Babesia duncani</name>
    <dbReference type="NCBI Taxonomy" id="323732"/>
    <lineage>
        <taxon>Eukaryota</taxon>
        <taxon>Sar</taxon>
        <taxon>Alveolata</taxon>
        <taxon>Apicomplexa</taxon>
        <taxon>Aconoidasida</taxon>
        <taxon>Piroplasmida</taxon>
        <taxon>Babesiidae</taxon>
        <taxon>Babesia</taxon>
    </lineage>
</organism>
<accession>A0AAD9UQL6</accession>
<sequence>MGIPQRMAQPMPQAIPQQMHMAQRMPYPYYTHVQMQPPNMNINTSMNKNVNMGMHHPNINMGMQPPNMNINMRMSMNKNISMHPPKMNINTGMHPPNMNVNMSMPVNVMPGVKPRIMPSPDMGGYMDALNMLNPVRRVVNPPEYMMRSPQEQPVKIPMIQRPGTCLPQPKQQPQSPPKADKQFKGITLVKNCELPVDIQRIRLELNIDNARVLSEFLKGKGPPPNSPNVLARLCRNLKSRKGRLNQSHAPIKKALVQHFTPSKEMHFSLYAYIDNEKTTRHSLKRHLGTIQIEQNVTMEFYDSIDCNKNLCLTKNPKISHVQCHVSRVYSASIGNVNIDIELSKVVRVDKANSTLQQRQVEHVLILHLQARHLGGILEMLRPIRD</sequence>
<keyword evidence="2" id="KW-1185">Reference proteome</keyword>
<dbReference type="EMBL" id="JALLKP010000001">
    <property type="protein sequence ID" value="KAK2198024.1"/>
    <property type="molecule type" value="Genomic_DNA"/>
</dbReference>
<comment type="caution">
    <text evidence="1">The sequence shown here is derived from an EMBL/GenBank/DDBJ whole genome shotgun (WGS) entry which is preliminary data.</text>
</comment>
<gene>
    <name evidence="1" type="ORF">BdWA1_001029</name>
</gene>
<protein>
    <submittedName>
        <fullName evidence="1">Uncharacterized protein</fullName>
    </submittedName>
</protein>
<name>A0AAD9UQL6_9APIC</name>
<evidence type="ECO:0000313" key="2">
    <source>
        <dbReference type="Proteomes" id="UP001214638"/>
    </source>
</evidence>
<dbReference type="AlphaFoldDB" id="A0AAD9UQL6"/>
<dbReference type="KEGG" id="bdw:94335327"/>
<proteinExistence type="predicted"/>
<reference evidence="1" key="1">
    <citation type="journal article" date="2023" name="Nat. Microbiol.">
        <title>Babesia duncani multi-omics identifies virulence factors and drug targets.</title>
        <authorList>
            <person name="Singh P."/>
            <person name="Lonardi S."/>
            <person name="Liang Q."/>
            <person name="Vydyam P."/>
            <person name="Khabirova E."/>
            <person name="Fang T."/>
            <person name="Gihaz S."/>
            <person name="Thekkiniath J."/>
            <person name="Munshi M."/>
            <person name="Abel S."/>
            <person name="Ciampossin L."/>
            <person name="Batugedara G."/>
            <person name="Gupta M."/>
            <person name="Lu X.M."/>
            <person name="Lenz T."/>
            <person name="Chakravarty S."/>
            <person name="Cornillot E."/>
            <person name="Hu Y."/>
            <person name="Ma W."/>
            <person name="Gonzalez L.M."/>
            <person name="Sanchez S."/>
            <person name="Estrada K."/>
            <person name="Sanchez-Flores A."/>
            <person name="Montero E."/>
            <person name="Harb O.S."/>
            <person name="Le Roch K.G."/>
            <person name="Mamoun C.B."/>
        </authorList>
    </citation>
    <scope>NUCLEOTIDE SEQUENCE</scope>
    <source>
        <strain evidence="1">WA1</strain>
    </source>
</reference>
<dbReference type="Proteomes" id="UP001214638">
    <property type="component" value="Unassembled WGS sequence"/>
</dbReference>
<dbReference type="RefSeq" id="XP_067804866.1">
    <property type="nucleotide sequence ID" value="XM_067946075.1"/>
</dbReference>
<evidence type="ECO:0000313" key="1">
    <source>
        <dbReference type="EMBL" id="KAK2198024.1"/>
    </source>
</evidence>